<organism evidence="2 3">
    <name type="scientific">Novosphingobium cyanobacteriorum</name>
    <dbReference type="NCBI Taxonomy" id="3024215"/>
    <lineage>
        <taxon>Bacteria</taxon>
        <taxon>Pseudomonadati</taxon>
        <taxon>Pseudomonadota</taxon>
        <taxon>Alphaproteobacteria</taxon>
        <taxon>Sphingomonadales</taxon>
        <taxon>Sphingomonadaceae</taxon>
        <taxon>Novosphingobium</taxon>
    </lineage>
</organism>
<dbReference type="EMBL" id="JAROCY010000002">
    <property type="protein sequence ID" value="MDF8331964.1"/>
    <property type="molecule type" value="Genomic_DNA"/>
</dbReference>
<name>A0ABT6CDF3_9SPHN</name>
<feature type="signal peptide" evidence="1">
    <location>
        <begin position="1"/>
        <end position="20"/>
    </location>
</feature>
<dbReference type="RefSeq" id="WP_277275118.1">
    <property type="nucleotide sequence ID" value="NZ_JAROCY010000002.1"/>
</dbReference>
<keyword evidence="3" id="KW-1185">Reference proteome</keyword>
<comment type="caution">
    <text evidence="2">The sequence shown here is derived from an EMBL/GenBank/DDBJ whole genome shotgun (WGS) entry which is preliminary data.</text>
</comment>
<gene>
    <name evidence="2" type="ORF">POM99_02010</name>
</gene>
<proteinExistence type="predicted"/>
<evidence type="ECO:0000313" key="2">
    <source>
        <dbReference type="EMBL" id="MDF8331964.1"/>
    </source>
</evidence>
<evidence type="ECO:0000256" key="1">
    <source>
        <dbReference type="SAM" id="SignalP"/>
    </source>
</evidence>
<sequence>MWMRLSVLTITLALFVVPSAGRTTDDRSCGMYPKDVLERGGGWNGCELRDMGAKALWKRESNEDTAVLRFTFTEGHDSFFRAVTVTQSSNGTAKLLLLAQDRKRGSEPESWSRRRNLSSAEVAELERLATESGTWDFDYGSWDGDDLYVHCQLLEMERAATTGYRYSSVNLSCNRPAKLMPLVNEVVRLARLKWDATGLVR</sequence>
<evidence type="ECO:0000313" key="3">
    <source>
        <dbReference type="Proteomes" id="UP001222770"/>
    </source>
</evidence>
<feature type="chain" id="PRO_5045604476" evidence="1">
    <location>
        <begin position="21"/>
        <end position="201"/>
    </location>
</feature>
<accession>A0ABT6CDF3</accession>
<reference evidence="2 3" key="1">
    <citation type="submission" date="2023-03" db="EMBL/GenBank/DDBJ databases">
        <title>Novosphingobium cyanobacteriorum sp. nov., isolated from a eutrophic reservoir during the Microcystis bloom period.</title>
        <authorList>
            <person name="Kang M."/>
            <person name="Le V."/>
            <person name="Ko S.-R."/>
            <person name="Lee S.-A."/>
            <person name="Ahn C.-Y."/>
        </authorList>
    </citation>
    <scope>NUCLEOTIDE SEQUENCE [LARGE SCALE GENOMIC DNA]</scope>
    <source>
        <strain evidence="2 3">HBC54</strain>
    </source>
</reference>
<protein>
    <submittedName>
        <fullName evidence="2">Uncharacterized protein</fullName>
    </submittedName>
</protein>
<dbReference type="Proteomes" id="UP001222770">
    <property type="component" value="Unassembled WGS sequence"/>
</dbReference>
<keyword evidence="1" id="KW-0732">Signal</keyword>